<evidence type="ECO:0000313" key="2">
    <source>
        <dbReference type="EMBL" id="GJS94002.1"/>
    </source>
</evidence>
<organism evidence="2 3">
    <name type="scientific">Tanacetum coccineum</name>
    <dbReference type="NCBI Taxonomy" id="301880"/>
    <lineage>
        <taxon>Eukaryota</taxon>
        <taxon>Viridiplantae</taxon>
        <taxon>Streptophyta</taxon>
        <taxon>Embryophyta</taxon>
        <taxon>Tracheophyta</taxon>
        <taxon>Spermatophyta</taxon>
        <taxon>Magnoliopsida</taxon>
        <taxon>eudicotyledons</taxon>
        <taxon>Gunneridae</taxon>
        <taxon>Pentapetalae</taxon>
        <taxon>asterids</taxon>
        <taxon>campanulids</taxon>
        <taxon>Asterales</taxon>
        <taxon>Asteraceae</taxon>
        <taxon>Asteroideae</taxon>
        <taxon>Anthemideae</taxon>
        <taxon>Anthemidinae</taxon>
        <taxon>Tanacetum</taxon>
    </lineage>
</organism>
<accession>A0ABQ4ZYR2</accession>
<name>A0ABQ4ZYR2_9ASTR</name>
<evidence type="ECO:0000313" key="3">
    <source>
        <dbReference type="Proteomes" id="UP001151760"/>
    </source>
</evidence>
<dbReference type="EMBL" id="BQNB010011699">
    <property type="protein sequence ID" value="GJS94002.1"/>
    <property type="molecule type" value="Genomic_DNA"/>
</dbReference>
<comment type="caution">
    <text evidence="2">The sequence shown here is derived from an EMBL/GenBank/DDBJ whole genome shotgun (WGS) entry which is preliminary data.</text>
</comment>
<protein>
    <submittedName>
        <fullName evidence="2">Ribonuclease H-like domain-containing protein</fullName>
    </submittedName>
</protein>
<proteinExistence type="predicted"/>
<keyword evidence="3" id="KW-1185">Reference proteome</keyword>
<reference evidence="2" key="2">
    <citation type="submission" date="2022-01" db="EMBL/GenBank/DDBJ databases">
        <authorList>
            <person name="Yamashiro T."/>
            <person name="Shiraishi A."/>
            <person name="Satake H."/>
            <person name="Nakayama K."/>
        </authorList>
    </citation>
    <scope>NUCLEOTIDE SEQUENCE</scope>
</reference>
<evidence type="ECO:0000259" key="1">
    <source>
        <dbReference type="Pfam" id="PF07727"/>
    </source>
</evidence>
<reference evidence="2" key="1">
    <citation type="journal article" date="2022" name="Int. J. Mol. Sci.">
        <title>Draft Genome of Tanacetum Coccineum: Genomic Comparison of Closely Related Tanacetum-Family Plants.</title>
        <authorList>
            <person name="Yamashiro T."/>
            <person name="Shiraishi A."/>
            <person name="Nakayama K."/>
            <person name="Satake H."/>
        </authorList>
    </citation>
    <scope>NUCLEOTIDE SEQUENCE</scope>
</reference>
<dbReference type="Proteomes" id="UP001151760">
    <property type="component" value="Unassembled WGS sequence"/>
</dbReference>
<dbReference type="InterPro" id="IPR013103">
    <property type="entry name" value="RVT_2"/>
</dbReference>
<sequence>MEPRLWMMRAGAIGTKWVFRNKKDQRGIVVRNKAKLVAQGHRQEKGIDYDEVFTLVARIEVISVVNLLDILRVHPTLGLWLISWQCKKQIVVANSTTKAEYIAASNCYGQLLMYIEALFEERIYGIICISAADYTSWMLRMECKSCQVMNMG</sequence>
<feature type="domain" description="Reverse transcriptase Ty1/copia-type" evidence="1">
    <location>
        <begin position="12"/>
        <end position="65"/>
    </location>
</feature>
<dbReference type="Pfam" id="PF07727">
    <property type="entry name" value="RVT_2"/>
    <property type="match status" value="1"/>
</dbReference>
<gene>
    <name evidence="2" type="ORF">Tco_0800970</name>
</gene>